<keyword evidence="8" id="KW-0963">Cytoplasm</keyword>
<dbReference type="GO" id="GO:0043130">
    <property type="term" value="F:ubiquitin binding"/>
    <property type="evidence" value="ECO:0007669"/>
    <property type="project" value="InterPro"/>
</dbReference>
<name>A0AAD9YYT2_9LECA</name>
<dbReference type="InterPro" id="IPR001452">
    <property type="entry name" value="SH3_domain"/>
</dbReference>
<feature type="compositionally biased region" description="Basic and acidic residues" evidence="16">
    <location>
        <begin position="438"/>
        <end position="452"/>
    </location>
</feature>
<feature type="compositionally biased region" description="Low complexity" evidence="16">
    <location>
        <begin position="135"/>
        <end position="155"/>
    </location>
</feature>
<accession>A0AAD9YYT2</accession>
<keyword evidence="11" id="KW-0967">Endosome</keyword>
<dbReference type="Gene3D" id="2.30.30.700">
    <property type="entry name" value="SLA1 homology domain 1"/>
    <property type="match status" value="1"/>
</dbReference>
<evidence type="ECO:0000256" key="11">
    <source>
        <dbReference type="ARBA" id="ARBA00022753"/>
    </source>
</evidence>
<dbReference type="GO" id="GO:0030833">
    <property type="term" value="P:regulation of actin filament polymerization"/>
    <property type="evidence" value="ECO:0007669"/>
    <property type="project" value="TreeGrafter"/>
</dbReference>
<feature type="compositionally biased region" description="Polar residues" evidence="16">
    <location>
        <begin position="954"/>
        <end position="964"/>
    </location>
</feature>
<dbReference type="PROSITE" id="PS50002">
    <property type="entry name" value="SH3"/>
    <property type="match status" value="2"/>
</dbReference>
<dbReference type="Pfam" id="PF08226">
    <property type="entry name" value="DUF1720"/>
    <property type="match status" value="1"/>
</dbReference>
<feature type="compositionally biased region" description="Pro residues" evidence="16">
    <location>
        <begin position="797"/>
        <end position="809"/>
    </location>
</feature>
<dbReference type="FunFam" id="2.30.30.700:FF:000001">
    <property type="entry name" value="Actin cytoskeleton-regulatory complex protein SLA1"/>
    <property type="match status" value="1"/>
</dbReference>
<feature type="compositionally biased region" description="Low complexity" evidence="16">
    <location>
        <begin position="898"/>
        <end position="939"/>
    </location>
</feature>
<evidence type="ECO:0000313" key="18">
    <source>
        <dbReference type="EMBL" id="KAK3167178.1"/>
    </source>
</evidence>
<feature type="compositionally biased region" description="Polar residues" evidence="16">
    <location>
        <begin position="971"/>
        <end position="997"/>
    </location>
</feature>
<dbReference type="GO" id="GO:0030674">
    <property type="term" value="F:protein-macromolecule adaptor activity"/>
    <property type="evidence" value="ECO:0007669"/>
    <property type="project" value="InterPro"/>
</dbReference>
<evidence type="ECO:0000256" key="4">
    <source>
        <dbReference type="ARBA" id="ARBA00007948"/>
    </source>
</evidence>
<feature type="compositionally biased region" description="Polar residues" evidence="16">
    <location>
        <begin position="878"/>
        <end position="890"/>
    </location>
</feature>
<dbReference type="InterPro" id="IPR056996">
    <property type="entry name" value="PH_SLA1"/>
</dbReference>
<feature type="compositionally biased region" description="Basic and acidic residues" evidence="16">
    <location>
        <begin position="508"/>
        <end position="519"/>
    </location>
</feature>
<keyword evidence="13" id="KW-0009">Actin-binding</keyword>
<keyword evidence="14" id="KW-0206">Cytoskeleton</keyword>
<keyword evidence="10" id="KW-0677">Repeat</keyword>
<comment type="similarity">
    <text evidence="4">Belongs to the SLA1 family.</text>
</comment>
<feature type="region of interest" description="Disordered" evidence="16">
    <location>
        <begin position="438"/>
        <end position="519"/>
    </location>
</feature>
<evidence type="ECO:0000256" key="14">
    <source>
        <dbReference type="ARBA" id="ARBA00023212"/>
    </source>
</evidence>
<feature type="compositionally biased region" description="Basic and acidic residues" evidence="16">
    <location>
        <begin position="750"/>
        <end position="764"/>
    </location>
</feature>
<evidence type="ECO:0000256" key="6">
    <source>
        <dbReference type="ARBA" id="ARBA00022443"/>
    </source>
</evidence>
<feature type="region of interest" description="Disordered" evidence="16">
    <location>
        <begin position="583"/>
        <end position="614"/>
    </location>
</feature>
<dbReference type="InterPro" id="IPR013182">
    <property type="entry name" value="DUF1720"/>
</dbReference>
<comment type="subcellular location">
    <subcellularLocation>
        <location evidence="3">Cell membrane</location>
        <topology evidence="3">Peripheral membrane protein</topology>
        <orientation evidence="3">Cytoplasmic side</orientation>
    </subcellularLocation>
    <subcellularLocation>
        <location evidence="2">Cytoplasm</location>
        <location evidence="2">Cytoskeleton</location>
        <location evidence="2">Actin patch</location>
    </subcellularLocation>
    <subcellularLocation>
        <location evidence="1">Endosome membrane</location>
        <topology evidence="1">Peripheral membrane protein</topology>
        <orientation evidence="1">Cytoplasmic side</orientation>
    </subcellularLocation>
</comment>
<dbReference type="SUPFAM" id="SSF50044">
    <property type="entry name" value="SH3-domain"/>
    <property type="match status" value="3"/>
</dbReference>
<sequence>MVFISICTALFDYVPQADNELAIHEGELIYVLEKSTEDDWWKAKKRAPSEDEEEPVGLIPYNYVEETDEELSFSEDAVLQVYDNTTDPEWTMVGLDGEFGFAPANYIEITGKAEQKSPPAALSPQTSEREPEPEQPSSSIRGARGGPAAAMAGIMHQNSPSTGSGPPNVSLPPRRQQFTPEDSEEETPAPSLPQRSPSQQLSPPPTQYASPRTPASPGVAASPPYNRAVSRSYDEDQPQVNRGGFHLYNVSEVVSAMGKNKKLPTTLGLNLATGVIMIAPEKSRDGPQQEWSAEKLTHYSIEGKHVFMELVRPSKSIDFHAGAKDTAHEIVAALGEIAGASRGEGLREVYAAASGGGGQKKGKILYDFMAQGDDEVTVAAEDEVIVIDDSKSDEWWMVKRLKNGKEGVVPSSYVEITGILPPPRSSSGLDAAKSIVEQNRKEEERLAREAAKGSKGQSGGETKGSEVGPGLNLPARGSSIARGDYGNHTSQRSKKDSKHGRSFSASKSKPDMSKTRTWTDRSGSFKVEAEFIGLKDNKIHLHKLNGVKIAVPVVKMAMEDLEYVERVTGVSLDDDKPLAEIRRRSTQSAKDGKRPQAAQAPKSGATIEQVKPPKPEGPEYDWFDFFLKAGVSPYQCERYAFNFTKDSMDENVLADITPAVLRTLGLKEGDILRVKKYLDTKFGRTGMSSSVMVNKPGGGNADVDEGVSSPDSASGGLFSGPGGALMNNTRKGRPAPAVQSNDVVDANMLKQKEGGEAKAKDRTETPLAQAPAPPRKDTRGFDDDAWDVKPSKQPAQQPAPKPVEAPPPAASAAPPQQPTLTGSLLDLSLLSPPLQPTPAQNTSVQQPQQMQNQQPPQAPAQQPMQQQPQQQPMQQQPTGANPSFFSQLGPQPTGAHFQQQNPQQSFGIQQQNQQTYQNQMQPQQTAPPRQRPQAPQQTQSGALMPPPPVRPLSAPQTQPQNSSFGPPPLQPQLTGYQPQSHLQQQIAPPGQSLNDLNQQRLQQQQQHGQQQQFGQPQFGQQQMQPQQKDFGQQLQPQPTGFGQQQPGFNQFSNGVHPQQAGFGQQFMPSQQPGLQNIQNPYINGAQAGSPFADPRGQQQTPGFLQPQITGYQPQFQPSLQPQQTGLNSILPPALQPQQTGVNGFSRPGFGQPPPPMPPMPPMPQQPPAPAPLQPQKTGPAPPVRFGTAPNKLVPQKTGRANLSAATPSNPFGF</sequence>
<feature type="compositionally biased region" description="Low complexity" evidence="16">
    <location>
        <begin position="188"/>
        <end position="201"/>
    </location>
</feature>
<feature type="domain" description="SH3" evidence="17">
    <location>
        <begin position="357"/>
        <end position="419"/>
    </location>
</feature>
<dbReference type="InterPro" id="IPR013761">
    <property type="entry name" value="SAM/pointed_sf"/>
</dbReference>
<dbReference type="PANTHER" id="PTHR15735:SF19">
    <property type="entry name" value="ACTIN CYTOSKELETON-REGULATORY COMPLEX PROTEIN SLA1"/>
    <property type="match status" value="1"/>
</dbReference>
<keyword evidence="19" id="KW-1185">Reference proteome</keyword>
<feature type="domain" description="SH3" evidence="17">
    <location>
        <begin position="2"/>
        <end position="69"/>
    </location>
</feature>
<evidence type="ECO:0000313" key="19">
    <source>
        <dbReference type="Proteomes" id="UP001276659"/>
    </source>
</evidence>
<dbReference type="InterPro" id="IPR035821">
    <property type="entry name" value="Sla1_SH3_3"/>
</dbReference>
<dbReference type="GO" id="GO:0000147">
    <property type="term" value="P:actin cortical patch assembly"/>
    <property type="evidence" value="ECO:0007669"/>
    <property type="project" value="TreeGrafter"/>
</dbReference>
<dbReference type="PANTHER" id="PTHR15735">
    <property type="entry name" value="FCH AND DOUBLE SH3 DOMAINS PROTEIN"/>
    <property type="match status" value="1"/>
</dbReference>
<evidence type="ECO:0000256" key="10">
    <source>
        <dbReference type="ARBA" id="ARBA00022737"/>
    </source>
</evidence>
<dbReference type="CDD" id="cd11775">
    <property type="entry name" value="SH3_Sla1p_3"/>
    <property type="match status" value="1"/>
</dbReference>
<dbReference type="InterPro" id="IPR036028">
    <property type="entry name" value="SH3-like_dom_sf"/>
</dbReference>
<dbReference type="Proteomes" id="UP001276659">
    <property type="component" value="Unassembled WGS sequence"/>
</dbReference>
<evidence type="ECO:0000256" key="9">
    <source>
        <dbReference type="ARBA" id="ARBA00022583"/>
    </source>
</evidence>
<feature type="compositionally biased region" description="Polar residues" evidence="16">
    <location>
        <begin position="1066"/>
        <end position="1081"/>
    </location>
</feature>
<dbReference type="InterPro" id="IPR035800">
    <property type="entry name" value="Sla1_SH3_1"/>
</dbReference>
<protein>
    <recommendedName>
        <fullName evidence="5">Actin cytoskeleton-regulatory complex protein SLA1</fullName>
    </recommendedName>
</protein>
<keyword evidence="6 15" id="KW-0728">SH3 domain</keyword>
<dbReference type="GO" id="GO:0030479">
    <property type="term" value="C:actin cortical patch"/>
    <property type="evidence" value="ECO:0007669"/>
    <property type="project" value="UniProtKB-SubCell"/>
</dbReference>
<keyword evidence="9" id="KW-0254">Endocytosis</keyword>
<evidence type="ECO:0000256" key="5">
    <source>
        <dbReference type="ARBA" id="ARBA00020357"/>
    </source>
</evidence>
<feature type="compositionally biased region" description="Basic residues" evidence="16">
    <location>
        <begin position="491"/>
        <end position="501"/>
    </location>
</feature>
<proteinExistence type="inferred from homology"/>
<evidence type="ECO:0000256" key="1">
    <source>
        <dbReference type="ARBA" id="ARBA00004125"/>
    </source>
</evidence>
<feature type="compositionally biased region" description="Polar residues" evidence="16">
    <location>
        <begin position="156"/>
        <end position="167"/>
    </location>
</feature>
<evidence type="ECO:0000256" key="7">
    <source>
        <dbReference type="ARBA" id="ARBA00022475"/>
    </source>
</evidence>
<dbReference type="AlphaFoldDB" id="A0AAD9YYT2"/>
<dbReference type="GO" id="GO:0003779">
    <property type="term" value="F:actin binding"/>
    <property type="evidence" value="ECO:0007669"/>
    <property type="project" value="UniProtKB-KW"/>
</dbReference>
<feature type="region of interest" description="Disordered" evidence="16">
    <location>
        <begin position="696"/>
        <end position="1213"/>
    </location>
</feature>
<feature type="compositionally biased region" description="Low complexity" evidence="16">
    <location>
        <begin position="1112"/>
        <end position="1123"/>
    </location>
</feature>
<dbReference type="InterPro" id="IPR007131">
    <property type="entry name" value="SHD1"/>
</dbReference>
<evidence type="ECO:0000256" key="16">
    <source>
        <dbReference type="SAM" id="MobiDB-lite"/>
    </source>
</evidence>
<evidence type="ECO:0000256" key="8">
    <source>
        <dbReference type="ARBA" id="ARBA00022490"/>
    </source>
</evidence>
<feature type="compositionally biased region" description="Polar residues" evidence="16">
    <location>
        <begin position="1096"/>
        <end position="1111"/>
    </location>
</feature>
<feature type="region of interest" description="Disordered" evidence="16">
    <location>
        <begin position="111"/>
        <end position="241"/>
    </location>
</feature>
<evidence type="ECO:0000259" key="17">
    <source>
        <dbReference type="PROSITE" id="PS50002"/>
    </source>
</evidence>
<reference evidence="18" key="1">
    <citation type="submission" date="2022-11" db="EMBL/GenBank/DDBJ databases">
        <title>Chromosomal genome sequence assembly and mating type (MAT) locus characterization of the leprose asexual lichenized fungus Lepraria neglecta (Nyl.) Erichsen.</title>
        <authorList>
            <person name="Allen J.L."/>
            <person name="Pfeffer B."/>
        </authorList>
    </citation>
    <scope>NUCLEOTIDE SEQUENCE</scope>
    <source>
        <strain evidence="18">Allen 5258</strain>
    </source>
</reference>
<dbReference type="Pfam" id="PF03983">
    <property type="entry name" value="SHD1"/>
    <property type="match status" value="1"/>
</dbReference>
<dbReference type="FunFam" id="2.30.30.40:FF:000256">
    <property type="entry name" value="Actin cytoskeleton-regulatory complex protein SLA1"/>
    <property type="match status" value="1"/>
</dbReference>
<feature type="compositionally biased region" description="Basic and acidic residues" evidence="16">
    <location>
        <begin position="774"/>
        <end position="790"/>
    </location>
</feature>
<evidence type="ECO:0000256" key="12">
    <source>
        <dbReference type="ARBA" id="ARBA00023136"/>
    </source>
</evidence>
<dbReference type="CDD" id="cd11773">
    <property type="entry name" value="SH3_Sla1p_1"/>
    <property type="match status" value="1"/>
</dbReference>
<evidence type="ECO:0000256" key="13">
    <source>
        <dbReference type="ARBA" id="ARBA00023203"/>
    </source>
</evidence>
<dbReference type="GO" id="GO:0005886">
    <property type="term" value="C:plasma membrane"/>
    <property type="evidence" value="ECO:0007669"/>
    <property type="project" value="UniProtKB-SubCell"/>
</dbReference>
<keyword evidence="7" id="KW-1003">Cell membrane</keyword>
<dbReference type="Gene3D" id="1.10.150.50">
    <property type="entry name" value="Transcription Factor, Ets-1"/>
    <property type="match status" value="1"/>
</dbReference>
<feature type="compositionally biased region" description="Polar residues" evidence="16">
    <location>
        <begin position="1198"/>
        <end position="1213"/>
    </location>
</feature>
<dbReference type="GO" id="GO:0042802">
    <property type="term" value="F:identical protein binding"/>
    <property type="evidence" value="ECO:0007669"/>
    <property type="project" value="InterPro"/>
</dbReference>
<dbReference type="GO" id="GO:0006897">
    <property type="term" value="P:endocytosis"/>
    <property type="evidence" value="ECO:0007669"/>
    <property type="project" value="UniProtKB-KW"/>
</dbReference>
<organism evidence="18 19">
    <name type="scientific">Lepraria neglecta</name>
    <dbReference type="NCBI Taxonomy" id="209136"/>
    <lineage>
        <taxon>Eukaryota</taxon>
        <taxon>Fungi</taxon>
        <taxon>Dikarya</taxon>
        <taxon>Ascomycota</taxon>
        <taxon>Pezizomycotina</taxon>
        <taxon>Lecanoromycetes</taxon>
        <taxon>OSLEUM clade</taxon>
        <taxon>Lecanoromycetidae</taxon>
        <taxon>Lecanorales</taxon>
        <taxon>Lecanorineae</taxon>
        <taxon>Stereocaulaceae</taxon>
        <taxon>Lepraria</taxon>
    </lineage>
</organism>
<feature type="compositionally biased region" description="Low complexity" evidence="16">
    <location>
        <begin position="810"/>
        <end position="832"/>
    </location>
</feature>
<feature type="compositionally biased region" description="Low complexity" evidence="16">
    <location>
        <begin position="998"/>
        <end position="1051"/>
    </location>
</feature>
<evidence type="ECO:0000256" key="3">
    <source>
        <dbReference type="ARBA" id="ARBA00004413"/>
    </source>
</evidence>
<dbReference type="PRINTS" id="PR00452">
    <property type="entry name" value="SH3DOMAIN"/>
</dbReference>
<gene>
    <name evidence="18" type="ORF">OEA41_010304</name>
</gene>
<feature type="compositionally biased region" description="Low complexity" evidence="16">
    <location>
        <begin position="845"/>
        <end position="877"/>
    </location>
</feature>
<dbReference type="EMBL" id="JASNWA010000011">
    <property type="protein sequence ID" value="KAK3167178.1"/>
    <property type="molecule type" value="Genomic_DNA"/>
</dbReference>
<evidence type="ECO:0000256" key="15">
    <source>
        <dbReference type="PROSITE-ProRule" id="PRU00192"/>
    </source>
</evidence>
<dbReference type="Pfam" id="PF24081">
    <property type="entry name" value="PH_SLA1"/>
    <property type="match status" value="1"/>
</dbReference>
<feature type="compositionally biased region" description="Pro residues" evidence="16">
    <location>
        <begin position="1150"/>
        <end position="1172"/>
    </location>
</feature>
<dbReference type="Gene3D" id="2.30.30.40">
    <property type="entry name" value="SH3 Domains"/>
    <property type="match status" value="3"/>
</dbReference>
<dbReference type="SMART" id="SM00326">
    <property type="entry name" value="SH3"/>
    <property type="match status" value="3"/>
</dbReference>
<comment type="caution">
    <text evidence="18">The sequence shown here is derived from an EMBL/GenBank/DDBJ whole genome shotgun (WGS) entry which is preliminary data.</text>
</comment>
<keyword evidence="12" id="KW-0472">Membrane</keyword>
<evidence type="ECO:0000256" key="2">
    <source>
        <dbReference type="ARBA" id="ARBA00004134"/>
    </source>
</evidence>
<dbReference type="Pfam" id="PF00018">
    <property type="entry name" value="SH3_1"/>
    <property type="match status" value="3"/>
</dbReference>
<dbReference type="GO" id="GO:0005634">
    <property type="term" value="C:nucleus"/>
    <property type="evidence" value="ECO:0007669"/>
    <property type="project" value="TreeGrafter"/>
</dbReference>
<dbReference type="GO" id="GO:0010008">
    <property type="term" value="C:endosome membrane"/>
    <property type="evidence" value="ECO:0007669"/>
    <property type="project" value="UniProtKB-SubCell"/>
</dbReference>